<gene>
    <name evidence="1" type="ORF">TNIN_113231</name>
</gene>
<comment type="caution">
    <text evidence="1">The sequence shown here is derived from an EMBL/GenBank/DDBJ whole genome shotgun (WGS) entry which is preliminary data.</text>
</comment>
<keyword evidence="2" id="KW-1185">Reference proteome</keyword>
<evidence type="ECO:0000313" key="1">
    <source>
        <dbReference type="EMBL" id="GFY48701.1"/>
    </source>
</evidence>
<dbReference type="EMBL" id="BMAV01006617">
    <property type="protein sequence ID" value="GFY48701.1"/>
    <property type="molecule type" value="Genomic_DNA"/>
</dbReference>
<accession>A0A8X6XB92</accession>
<evidence type="ECO:0000313" key="2">
    <source>
        <dbReference type="Proteomes" id="UP000886998"/>
    </source>
</evidence>
<sequence length="134" mass="15299">MKIVAKDVVHVPQSLRDFIKTFEETGCTVIDDDPYDQLFMRTLFRKCIMYSDFMINASCKRCSPYVGCTEDNVPKATELGTLHVSILIDTSSFRLWTSGTINNALTVQMSILYDMMAIMTSFFSYYGQMSHISN</sequence>
<organism evidence="1 2">
    <name type="scientific">Trichonephila inaurata madagascariensis</name>
    <dbReference type="NCBI Taxonomy" id="2747483"/>
    <lineage>
        <taxon>Eukaryota</taxon>
        <taxon>Metazoa</taxon>
        <taxon>Ecdysozoa</taxon>
        <taxon>Arthropoda</taxon>
        <taxon>Chelicerata</taxon>
        <taxon>Arachnida</taxon>
        <taxon>Araneae</taxon>
        <taxon>Araneomorphae</taxon>
        <taxon>Entelegynae</taxon>
        <taxon>Araneoidea</taxon>
        <taxon>Nephilidae</taxon>
        <taxon>Trichonephila</taxon>
        <taxon>Trichonephila inaurata</taxon>
    </lineage>
</organism>
<reference evidence="1" key="1">
    <citation type="submission" date="2020-08" db="EMBL/GenBank/DDBJ databases">
        <title>Multicomponent nature underlies the extraordinary mechanical properties of spider dragline silk.</title>
        <authorList>
            <person name="Kono N."/>
            <person name="Nakamura H."/>
            <person name="Mori M."/>
            <person name="Yoshida Y."/>
            <person name="Ohtoshi R."/>
            <person name="Malay A.D."/>
            <person name="Moran D.A.P."/>
            <person name="Tomita M."/>
            <person name="Numata K."/>
            <person name="Arakawa K."/>
        </authorList>
    </citation>
    <scope>NUCLEOTIDE SEQUENCE</scope>
</reference>
<protein>
    <submittedName>
        <fullName evidence="1">Uncharacterized protein</fullName>
    </submittedName>
</protein>
<name>A0A8X6XB92_9ARAC</name>
<proteinExistence type="predicted"/>
<dbReference type="AlphaFoldDB" id="A0A8X6XB92"/>
<dbReference type="Proteomes" id="UP000886998">
    <property type="component" value="Unassembled WGS sequence"/>
</dbReference>